<dbReference type="STRING" id="4081.A0A3Q7FD51"/>
<evidence type="ECO:0008006" key="4">
    <source>
        <dbReference type="Google" id="ProtNLM"/>
    </source>
</evidence>
<dbReference type="Gramene" id="Solyc02g092523.1.1">
    <property type="protein sequence ID" value="Solyc02g092523.1.1"/>
    <property type="gene ID" value="Solyc02g092523.1"/>
</dbReference>
<evidence type="ECO:0000313" key="3">
    <source>
        <dbReference type="Proteomes" id="UP000004994"/>
    </source>
</evidence>
<dbReference type="InParanoid" id="A0A3Q7FD51"/>
<accession>A0A3Q7FD51</accession>
<keyword evidence="3" id="KW-1185">Reference proteome</keyword>
<reference evidence="2" key="1">
    <citation type="journal article" date="2012" name="Nature">
        <title>The tomato genome sequence provides insights into fleshy fruit evolution.</title>
        <authorList>
            <consortium name="Tomato Genome Consortium"/>
        </authorList>
    </citation>
    <scope>NUCLEOTIDE SEQUENCE [LARGE SCALE GENOMIC DNA]</scope>
    <source>
        <strain evidence="2">cv. Heinz 1706</strain>
    </source>
</reference>
<dbReference type="EnsemblPlants" id="Solyc02g092523.1.1">
    <property type="protein sequence ID" value="Solyc02g092523.1.1"/>
    <property type="gene ID" value="Solyc02g092523.1"/>
</dbReference>
<name>A0A3Q7FD51_SOLLC</name>
<evidence type="ECO:0000313" key="2">
    <source>
        <dbReference type="EnsemblPlants" id="Solyc02g092523.1.1"/>
    </source>
</evidence>
<reference evidence="2" key="2">
    <citation type="submission" date="2019-01" db="UniProtKB">
        <authorList>
            <consortium name="EnsemblPlants"/>
        </authorList>
    </citation>
    <scope>IDENTIFICATION</scope>
    <source>
        <strain evidence="2">cv. Heinz 1706</strain>
    </source>
</reference>
<keyword evidence="1" id="KW-0732">Signal</keyword>
<dbReference type="AlphaFoldDB" id="A0A3Q7FD51"/>
<organism evidence="2">
    <name type="scientific">Solanum lycopersicum</name>
    <name type="common">Tomato</name>
    <name type="synonym">Lycopersicon esculentum</name>
    <dbReference type="NCBI Taxonomy" id="4081"/>
    <lineage>
        <taxon>Eukaryota</taxon>
        <taxon>Viridiplantae</taxon>
        <taxon>Streptophyta</taxon>
        <taxon>Embryophyta</taxon>
        <taxon>Tracheophyta</taxon>
        <taxon>Spermatophyta</taxon>
        <taxon>Magnoliopsida</taxon>
        <taxon>eudicotyledons</taxon>
        <taxon>Gunneridae</taxon>
        <taxon>Pentapetalae</taxon>
        <taxon>asterids</taxon>
        <taxon>lamiids</taxon>
        <taxon>Solanales</taxon>
        <taxon>Solanaceae</taxon>
        <taxon>Solanoideae</taxon>
        <taxon>Solaneae</taxon>
        <taxon>Solanum</taxon>
        <taxon>Solanum subgen. Lycopersicon</taxon>
    </lineage>
</organism>
<evidence type="ECO:0000256" key="1">
    <source>
        <dbReference type="SAM" id="SignalP"/>
    </source>
</evidence>
<protein>
    <recommendedName>
        <fullName evidence="4">Xylanase inhibitor N-terminal domain-containing protein</fullName>
    </recommendedName>
</protein>
<feature type="chain" id="PRO_5018784678" description="Xylanase inhibitor N-terminal domain-containing protein" evidence="1">
    <location>
        <begin position="17"/>
        <end position="186"/>
    </location>
</feature>
<dbReference type="Proteomes" id="UP000004994">
    <property type="component" value="Chromosome 2"/>
</dbReference>
<sequence length="186" mass="20513">MFHWFLIPLINAVLEGAKVLQQFDKKLIPIVSNTTLAIIDQQHQNTTSKYSHSDNMHAFPVNFGLKGEALSSTSDVALFGSCTLSLFAYIIRKPKEGLAFPERDSAKICPTCREDDLLCMHASPFPHCHYCPVGLGFTVHLSSLYKLNASNGSFGLLGYISGIPIFLDPCNADINSKGPYINYLIT</sequence>
<proteinExistence type="predicted"/>
<feature type="signal peptide" evidence="1">
    <location>
        <begin position="1"/>
        <end position="16"/>
    </location>
</feature>